<reference evidence="2 3" key="1">
    <citation type="submission" date="2021-08" db="EMBL/GenBank/DDBJ databases">
        <title>Comparative Genomics Analysis of the Genus Qipengyuania Reveals Extensive Genetic Diversity and Metabolic Versatility, Including the Description of Fifteen Novel Species.</title>
        <authorList>
            <person name="Liu Y."/>
        </authorList>
    </citation>
    <scope>NUCLEOTIDE SEQUENCE [LARGE SCALE GENOMIC DNA]</scope>
    <source>
        <strain evidence="2 3">1NDW3</strain>
    </source>
</reference>
<keyword evidence="1" id="KW-0732">Signal</keyword>
<feature type="chain" id="PRO_5047507098" evidence="1">
    <location>
        <begin position="20"/>
        <end position="161"/>
    </location>
</feature>
<protein>
    <submittedName>
        <fullName evidence="2">Copper chaperone PCu(A)C</fullName>
    </submittedName>
</protein>
<gene>
    <name evidence="2" type="ORF">K3162_01610</name>
</gene>
<proteinExistence type="predicted"/>
<name>A0ABX8ZUU6_9SPHN</name>
<evidence type="ECO:0000256" key="1">
    <source>
        <dbReference type="SAM" id="SignalP"/>
    </source>
</evidence>
<dbReference type="PROSITE" id="PS51257">
    <property type="entry name" value="PROKAR_LIPOPROTEIN"/>
    <property type="match status" value="1"/>
</dbReference>
<sequence length="161" mass="16724">MKKPIYAAILLAGTSLGLAACGGEAEEPVEVAAEDTIEGVEISDARLMLPPVAGNPAAVYFELANNSDRNLAFRGAEVEQAARAEVHDMMEWDGEMVMGEAPPVMVESGGSVSFAPGGKHVMAFDLAEGFAEGDTTKVTLIAAGGRRHSFEATAKAAGDDR</sequence>
<dbReference type="RefSeq" id="WP_221428468.1">
    <property type="nucleotide sequence ID" value="NZ_CP081296.1"/>
</dbReference>
<keyword evidence="3" id="KW-1185">Reference proteome</keyword>
<organism evidence="2 3">
    <name type="scientific">Qipengyuania xiapuensis</name>
    <dbReference type="NCBI Taxonomy" id="2867236"/>
    <lineage>
        <taxon>Bacteria</taxon>
        <taxon>Pseudomonadati</taxon>
        <taxon>Pseudomonadota</taxon>
        <taxon>Alphaproteobacteria</taxon>
        <taxon>Sphingomonadales</taxon>
        <taxon>Erythrobacteraceae</taxon>
        <taxon>Qipengyuania</taxon>
    </lineage>
</organism>
<dbReference type="EMBL" id="CP081296">
    <property type="protein sequence ID" value="QZD92771.1"/>
    <property type="molecule type" value="Genomic_DNA"/>
</dbReference>
<dbReference type="PANTHER" id="PTHR36302">
    <property type="entry name" value="BLR7088 PROTEIN"/>
    <property type="match status" value="1"/>
</dbReference>
<dbReference type="InterPro" id="IPR007410">
    <property type="entry name" value="LpqE-like"/>
</dbReference>
<dbReference type="Proteomes" id="UP000824300">
    <property type="component" value="Chromosome"/>
</dbReference>
<evidence type="ECO:0000313" key="2">
    <source>
        <dbReference type="EMBL" id="QZD92771.1"/>
    </source>
</evidence>
<dbReference type="InterPro" id="IPR058248">
    <property type="entry name" value="Lxx211020-like"/>
</dbReference>
<feature type="signal peptide" evidence="1">
    <location>
        <begin position="1"/>
        <end position="19"/>
    </location>
</feature>
<accession>A0ABX8ZUU6</accession>
<dbReference type="SUPFAM" id="SSF110087">
    <property type="entry name" value="DR1885-like metal-binding protein"/>
    <property type="match status" value="1"/>
</dbReference>
<dbReference type="Gene3D" id="2.60.40.1890">
    <property type="entry name" value="PCu(A)C copper chaperone"/>
    <property type="match status" value="1"/>
</dbReference>
<dbReference type="InterPro" id="IPR036182">
    <property type="entry name" value="PCuAC_sf"/>
</dbReference>
<evidence type="ECO:0000313" key="3">
    <source>
        <dbReference type="Proteomes" id="UP000824300"/>
    </source>
</evidence>
<dbReference type="Pfam" id="PF04314">
    <property type="entry name" value="PCuAC"/>
    <property type="match status" value="1"/>
</dbReference>
<dbReference type="PANTHER" id="PTHR36302:SF1">
    <property type="entry name" value="COPPER CHAPERONE PCU(A)C"/>
    <property type="match status" value="1"/>
</dbReference>